<reference evidence="1 2" key="1">
    <citation type="journal article" date="2021" name="Appl. Environ. Microbiol.">
        <title>Genetic linkage and physical mapping for an oyster mushroom Pleurotus cornucopiae and QTL analysis for the trait cap color.</title>
        <authorList>
            <person name="Zhang Y."/>
            <person name="Gao W."/>
            <person name="Sonnenberg A."/>
            <person name="Chen Q."/>
            <person name="Zhang J."/>
            <person name="Huang C."/>
        </authorList>
    </citation>
    <scope>NUCLEOTIDE SEQUENCE [LARGE SCALE GENOMIC DNA]</scope>
    <source>
        <strain evidence="1">CCMSSC00406</strain>
    </source>
</reference>
<protein>
    <submittedName>
        <fullName evidence="1">Uncharacterized protein</fullName>
    </submittedName>
</protein>
<evidence type="ECO:0000313" key="1">
    <source>
        <dbReference type="EMBL" id="KAG9226719.1"/>
    </source>
</evidence>
<comment type="caution">
    <text evidence="1">The sequence shown here is derived from an EMBL/GenBank/DDBJ whole genome shotgun (WGS) entry which is preliminary data.</text>
</comment>
<sequence length="579" mass="62613">MFFAGGRILTTSNDIRDEYDFIVVGGGTAGNVVASRLSENTSISVLIIEAGGSNDVLESQVPYMWTRLLGSSYDWNYTSVAQAALGGRSISLARGRILGGTSSINTMLYTRGTSDDYDSIAELVGDERWSWDSLQPFIEKNELWSPPSSKRPTDGEFDPSVHGRHGVVEVSLPSDLQPIDDRVLQTTRENSEFPFNLDLNSGRHLGIGWLQSTITSTGRRASSATSYLGSGVINRPNLDVLLDAQVTRLLPSNATEEVEFDGVEFVGGTDALQSVKAAREIILSAGSIGTPNILLHSGIGDASDLARTGIQSIHQLPSVGRNFTDHILAGLTWFANSTDTFEKVGRNTSLQAILLEEWKTSGTGFFSGSGIDHLGYVRLANNASIFDSVADPAGPNTGHIELIISNGDLFSGPTPENFMVIEVMLTKPLSRGSLILKSSNPLDDPTIDPAYLAHEFDRFALREAVRSAQRFLASPAWEGYVLDRVGDFATIDIQDDDQLDGFLREHVSSGLHFVGTASMSPKGASWGVTDPDLRVKGLNGLRIVDASVIPLIPAAHTQVPVYIFAERAADIIKEDWKLV</sequence>
<dbReference type="EMBL" id="WQMT02000002">
    <property type="protein sequence ID" value="KAG9226719.1"/>
    <property type="molecule type" value="Genomic_DNA"/>
</dbReference>
<dbReference type="Proteomes" id="UP000824881">
    <property type="component" value="Unassembled WGS sequence"/>
</dbReference>
<organism evidence="1 2">
    <name type="scientific">Pleurotus cornucopiae</name>
    <name type="common">Cornucopia mushroom</name>
    <dbReference type="NCBI Taxonomy" id="5321"/>
    <lineage>
        <taxon>Eukaryota</taxon>
        <taxon>Fungi</taxon>
        <taxon>Dikarya</taxon>
        <taxon>Basidiomycota</taxon>
        <taxon>Agaricomycotina</taxon>
        <taxon>Agaricomycetes</taxon>
        <taxon>Agaricomycetidae</taxon>
        <taxon>Agaricales</taxon>
        <taxon>Pleurotineae</taxon>
        <taxon>Pleurotaceae</taxon>
        <taxon>Pleurotus</taxon>
    </lineage>
</organism>
<proteinExistence type="predicted"/>
<keyword evidence="2" id="KW-1185">Reference proteome</keyword>
<accession>A0ACB7JA93</accession>
<gene>
    <name evidence="1" type="ORF">CCMSSC00406_0008419</name>
</gene>
<name>A0ACB7JA93_PLECO</name>
<evidence type="ECO:0000313" key="2">
    <source>
        <dbReference type="Proteomes" id="UP000824881"/>
    </source>
</evidence>